<keyword evidence="2" id="KW-1003">Cell membrane</keyword>
<dbReference type="Gene3D" id="1.20.1250.20">
    <property type="entry name" value="MFS general substrate transporter like domains"/>
    <property type="match status" value="1"/>
</dbReference>
<dbReference type="PANTHER" id="PTHR23513">
    <property type="entry name" value="INTEGRAL MEMBRANE EFFLUX PROTEIN-RELATED"/>
    <property type="match status" value="1"/>
</dbReference>
<keyword evidence="4 6" id="KW-1133">Transmembrane helix</keyword>
<feature type="transmembrane region" description="Helical" evidence="6">
    <location>
        <begin position="380"/>
        <end position="412"/>
    </location>
</feature>
<feature type="transmembrane region" description="Helical" evidence="6">
    <location>
        <begin position="304"/>
        <end position="322"/>
    </location>
</feature>
<evidence type="ECO:0000256" key="2">
    <source>
        <dbReference type="ARBA" id="ARBA00022475"/>
    </source>
</evidence>
<gene>
    <name evidence="7" type="ORF">J5X75_04155</name>
</gene>
<keyword evidence="3 6" id="KW-0812">Transmembrane</keyword>
<dbReference type="SUPFAM" id="SSF103473">
    <property type="entry name" value="MFS general substrate transporter"/>
    <property type="match status" value="1"/>
</dbReference>
<feature type="transmembrane region" description="Helical" evidence="6">
    <location>
        <begin position="274"/>
        <end position="292"/>
    </location>
</feature>
<dbReference type="CDD" id="cd06173">
    <property type="entry name" value="MFS_MefA_like"/>
    <property type="match status" value="1"/>
</dbReference>
<name>A0ABS3UG22_9ACTN</name>
<proteinExistence type="predicted"/>
<feature type="transmembrane region" description="Helical" evidence="6">
    <location>
        <begin position="29"/>
        <end position="53"/>
    </location>
</feature>
<comment type="caution">
    <text evidence="7">The sequence shown here is derived from an EMBL/GenBank/DDBJ whole genome shotgun (WGS) entry which is preliminary data.</text>
</comment>
<keyword evidence="8" id="KW-1185">Reference proteome</keyword>
<dbReference type="EMBL" id="JAGFNS010000002">
    <property type="protein sequence ID" value="MBO3736713.1"/>
    <property type="molecule type" value="Genomic_DNA"/>
</dbReference>
<evidence type="ECO:0000256" key="3">
    <source>
        <dbReference type="ARBA" id="ARBA00022692"/>
    </source>
</evidence>
<accession>A0ABS3UG22</accession>
<dbReference type="PANTHER" id="PTHR23513:SF6">
    <property type="entry name" value="MAJOR FACILITATOR SUPERFAMILY ASSOCIATED DOMAIN-CONTAINING PROTEIN"/>
    <property type="match status" value="1"/>
</dbReference>
<dbReference type="Pfam" id="PF07690">
    <property type="entry name" value="MFS_1"/>
    <property type="match status" value="1"/>
</dbReference>
<evidence type="ECO:0000256" key="1">
    <source>
        <dbReference type="ARBA" id="ARBA00004651"/>
    </source>
</evidence>
<feature type="transmembrane region" description="Helical" evidence="6">
    <location>
        <begin position="237"/>
        <end position="262"/>
    </location>
</feature>
<evidence type="ECO:0000313" key="8">
    <source>
        <dbReference type="Proteomes" id="UP000679690"/>
    </source>
</evidence>
<evidence type="ECO:0000256" key="5">
    <source>
        <dbReference type="ARBA" id="ARBA00023136"/>
    </source>
</evidence>
<feature type="transmembrane region" description="Helical" evidence="6">
    <location>
        <begin position="59"/>
        <end position="79"/>
    </location>
</feature>
<protein>
    <submittedName>
        <fullName evidence="7">MFS transporter</fullName>
    </submittedName>
</protein>
<evidence type="ECO:0000256" key="4">
    <source>
        <dbReference type="ARBA" id="ARBA00022989"/>
    </source>
</evidence>
<feature type="transmembrane region" description="Helical" evidence="6">
    <location>
        <begin position="176"/>
        <end position="198"/>
    </location>
</feature>
<comment type="subcellular location">
    <subcellularLocation>
        <location evidence="1">Cell membrane</location>
        <topology evidence="1">Multi-pass membrane protein</topology>
    </subcellularLocation>
</comment>
<dbReference type="InterPro" id="IPR036259">
    <property type="entry name" value="MFS_trans_sf"/>
</dbReference>
<keyword evidence="5 6" id="KW-0472">Membrane</keyword>
<evidence type="ECO:0000313" key="7">
    <source>
        <dbReference type="EMBL" id="MBO3736713.1"/>
    </source>
</evidence>
<feature type="transmembrane region" description="Helical" evidence="6">
    <location>
        <begin position="328"/>
        <end position="346"/>
    </location>
</feature>
<evidence type="ECO:0000256" key="6">
    <source>
        <dbReference type="SAM" id="Phobius"/>
    </source>
</evidence>
<dbReference type="Proteomes" id="UP000679690">
    <property type="component" value="Unassembled WGS sequence"/>
</dbReference>
<dbReference type="InterPro" id="IPR011701">
    <property type="entry name" value="MFS"/>
</dbReference>
<reference evidence="7 8" key="1">
    <citation type="submission" date="2021-03" db="EMBL/GenBank/DDBJ databases">
        <title>Actinoplanes flavus sp. nov., a novel actinomycete isolated from Coconut Palm rhizosphere soil.</title>
        <authorList>
            <person name="Luo X."/>
        </authorList>
    </citation>
    <scope>NUCLEOTIDE SEQUENCE [LARGE SCALE GENOMIC DNA]</scope>
    <source>
        <strain evidence="7 8">NEAU-H7</strain>
    </source>
</reference>
<organism evidence="7 8">
    <name type="scientific">Actinoplanes flavus</name>
    <dbReference type="NCBI Taxonomy" id="2820290"/>
    <lineage>
        <taxon>Bacteria</taxon>
        <taxon>Bacillati</taxon>
        <taxon>Actinomycetota</taxon>
        <taxon>Actinomycetes</taxon>
        <taxon>Micromonosporales</taxon>
        <taxon>Micromonosporaceae</taxon>
        <taxon>Actinoplanes</taxon>
    </lineage>
</organism>
<sequence>MVTTDPQPDTVPAAVRALRRSGPPVRQAWAAYAISQAGSGIGAGALPLVAILLLDASDWQISLLAAVAGIAGAVAVVPLGPWVEFHRKRPIMIGVDLLRGVTLLSVPVAAWTGGLTFGQLCLVAAAQTVGTIVSSAASTAYLRSLVPGDQLVMVNSRWESTMWTASTLGPPAGGMLASWLGALAAVLIDAASFLLSAVTLGRVRHREPVPVPVIAGRGRHSMAEMTAGWRHIGVHPVLVRLFGHALIFGGCIVASTPLIAVLMLRDLGFSPAQYGLALGVPCAAGVLGSVLAPRIIRWAGLMPTLLAAGAARCLWMAVIPFAPGTTAGLVLIIAADTALLLCAGIFNPAFSTYRMRAVADGYLARVTAAWAVSSKVAQPIVIAAAGVVAAAVGARVALLGLAGVLLASMVVLPWRSWTTPDSAVSIGPVQTAGAQP</sequence>